<dbReference type="Proteomes" id="UP000297714">
    <property type="component" value="Unassembled WGS sequence"/>
</dbReference>
<dbReference type="InterPro" id="IPR015946">
    <property type="entry name" value="KH_dom-like_a/b"/>
</dbReference>
<comment type="caution">
    <text evidence="9">The sequence shown here is derived from an EMBL/GenBank/DDBJ whole genome shotgun (WGS) entry which is preliminary data.</text>
</comment>
<dbReference type="OrthoDB" id="9794483at2"/>
<dbReference type="InterPro" id="IPR032782">
    <property type="entry name" value="KhpB_N"/>
</dbReference>
<dbReference type="InterPro" id="IPR001374">
    <property type="entry name" value="R3H_dom"/>
</dbReference>
<evidence type="ECO:0000256" key="4">
    <source>
        <dbReference type="ARBA" id="ARBA00023186"/>
    </source>
</evidence>
<evidence type="ECO:0000313" key="10">
    <source>
        <dbReference type="Proteomes" id="UP000297714"/>
    </source>
</evidence>
<dbReference type="CDD" id="cd02644">
    <property type="entry name" value="R3H_jag"/>
    <property type="match status" value="1"/>
</dbReference>
<dbReference type="GO" id="GO:0008360">
    <property type="term" value="P:regulation of cell shape"/>
    <property type="evidence" value="ECO:0007669"/>
    <property type="project" value="UniProtKB-KW"/>
</dbReference>
<keyword evidence="10" id="KW-1185">Reference proteome</keyword>
<dbReference type="AlphaFoldDB" id="A0A4Z0YBP3"/>
<sequence length="274" mass="30368">MIREAIATGETVELAREAACRELGVETYDADFEILEMPTKKTFGLFGGSPAKVRVFVKTSPAEAAAEYLKKILEHMGLSSVDIQITEEENGAQLSLSGDDIGFIIGHRGETLDALQYLAGLVANHIDNTYYRITLDIGNYREKRRETLEVLGKRIAAKAVRTGRNASLEPMNPYERRIIHTAVQTVEGAKSWSEGEDLARHVVIGPEAGERPLPRRNYNKGQRRSYGEKPRPGYGNRSPKSAQNSTQPSRPSVKSAPKSDKDAPLYGRIDLKKE</sequence>
<feature type="domain" description="R3H" evidence="8">
    <location>
        <begin position="142"/>
        <end position="208"/>
    </location>
</feature>
<feature type="compositionally biased region" description="Polar residues" evidence="7">
    <location>
        <begin position="238"/>
        <end position="252"/>
    </location>
</feature>
<evidence type="ECO:0000256" key="5">
    <source>
        <dbReference type="ARBA" id="ARBA00023316"/>
    </source>
</evidence>
<feature type="region of interest" description="Disordered" evidence="7">
    <location>
        <begin position="204"/>
        <end position="274"/>
    </location>
</feature>
<dbReference type="NCBIfam" id="NF041568">
    <property type="entry name" value="Jag_EloR"/>
    <property type="match status" value="1"/>
</dbReference>
<reference evidence="9 10" key="1">
    <citation type="submission" date="2019-04" db="EMBL/GenBank/DDBJ databases">
        <authorList>
            <person name="Poehlein A."/>
            <person name="Bengelsdorf F.R."/>
            <person name="Duerre P."/>
            <person name="Daniel R."/>
        </authorList>
    </citation>
    <scope>NUCLEOTIDE SEQUENCE [LARGE SCALE GENOMIC DNA]</scope>
    <source>
        <strain evidence="9 10">BS-1</strain>
    </source>
</reference>
<comment type="domain">
    <text evidence="6">Has an N-terminal Jag-N domain and 2 RNA-binding domains (KH and R3H).</text>
</comment>
<dbReference type="PROSITE" id="PS51061">
    <property type="entry name" value="R3H"/>
    <property type="match status" value="1"/>
</dbReference>
<dbReference type="InterPro" id="IPR038247">
    <property type="entry name" value="Jag_N_dom_sf"/>
</dbReference>
<name>A0A4Z0YBP3_9FIRM</name>
<dbReference type="GO" id="GO:0003723">
    <property type="term" value="F:RNA binding"/>
    <property type="evidence" value="ECO:0007669"/>
    <property type="project" value="UniProtKB-UniRule"/>
</dbReference>
<dbReference type="Gene3D" id="3.30.300.20">
    <property type="match status" value="1"/>
</dbReference>
<comment type="subcellular location">
    <subcellularLocation>
        <location evidence="6">Cytoplasm</location>
    </subcellularLocation>
</comment>
<accession>A0A4Z0YBP3</accession>
<comment type="subunit">
    <text evidence="6">Forms a complex with KhpA.</text>
</comment>
<keyword evidence="5 6" id="KW-0961">Cell wall biogenesis/degradation</keyword>
<evidence type="ECO:0000259" key="8">
    <source>
        <dbReference type="PROSITE" id="PS51061"/>
    </source>
</evidence>
<dbReference type="GO" id="GO:0009252">
    <property type="term" value="P:peptidoglycan biosynthetic process"/>
    <property type="evidence" value="ECO:0007669"/>
    <property type="project" value="UniProtKB-UniRule"/>
</dbReference>
<keyword evidence="1 6" id="KW-0963">Cytoplasm</keyword>
<feature type="region of interest" description="Jag_N domain" evidence="6">
    <location>
        <begin position="6"/>
        <end position="56"/>
    </location>
</feature>
<comment type="function">
    <text evidence="6">A probable RNA chaperone. Forms a complex with KhpA which binds to cellular RNA and controls its expression. Plays a role in peptidoglycan (PG) homeostasis and cell length regulation.</text>
</comment>
<evidence type="ECO:0000256" key="6">
    <source>
        <dbReference type="HAMAP-Rule" id="MF_00867"/>
    </source>
</evidence>
<dbReference type="Pfam" id="PF13083">
    <property type="entry name" value="KH_KhpA-B"/>
    <property type="match status" value="1"/>
</dbReference>
<dbReference type="PANTHER" id="PTHR35800:SF1">
    <property type="entry name" value="RNA-BINDING PROTEIN KHPB"/>
    <property type="match status" value="1"/>
</dbReference>
<protein>
    <recommendedName>
        <fullName evidence="6">RNA-binding protein KhpB</fullName>
    </recommendedName>
    <alternativeName>
        <fullName evidence="6">RNA-binding protein EloR</fullName>
    </alternativeName>
</protein>
<evidence type="ECO:0000256" key="7">
    <source>
        <dbReference type="SAM" id="MobiDB-lite"/>
    </source>
</evidence>
<evidence type="ECO:0000256" key="1">
    <source>
        <dbReference type="ARBA" id="ARBA00022490"/>
    </source>
</evidence>
<evidence type="ECO:0000256" key="3">
    <source>
        <dbReference type="ARBA" id="ARBA00022960"/>
    </source>
</evidence>
<dbReference type="InterPro" id="IPR038008">
    <property type="entry name" value="Jag_KH"/>
</dbReference>
<dbReference type="Gene3D" id="3.30.30.80">
    <property type="entry name" value="probable RNA-binding protein from clostridium symbiosum atcc 14940"/>
    <property type="match status" value="1"/>
</dbReference>
<proteinExistence type="inferred from homology"/>
<dbReference type="HAMAP" id="MF_00867">
    <property type="entry name" value="KhpB"/>
    <property type="match status" value="1"/>
</dbReference>
<keyword evidence="3 6" id="KW-0133">Cell shape</keyword>
<gene>
    <name evidence="6" type="primary">khpB</name>
    <name evidence="6" type="synonym">eloR</name>
    <name evidence="9" type="ORF">CAGA_09580</name>
</gene>
<dbReference type="Gene3D" id="3.30.1370.50">
    <property type="entry name" value="R3H-like domain"/>
    <property type="match status" value="1"/>
</dbReference>
<feature type="compositionally biased region" description="Basic and acidic residues" evidence="7">
    <location>
        <begin position="257"/>
        <end position="274"/>
    </location>
</feature>
<dbReference type="SMART" id="SM00393">
    <property type="entry name" value="R3H"/>
    <property type="match status" value="1"/>
</dbReference>
<dbReference type="PANTHER" id="PTHR35800">
    <property type="entry name" value="PROTEIN JAG"/>
    <property type="match status" value="1"/>
</dbReference>
<evidence type="ECO:0000256" key="2">
    <source>
        <dbReference type="ARBA" id="ARBA00022884"/>
    </source>
</evidence>
<dbReference type="RefSeq" id="WP_135658327.1">
    <property type="nucleotide sequence ID" value="NZ_JAJUFJ010000007.1"/>
</dbReference>
<keyword evidence="2 6" id="KW-0694">RNA-binding</keyword>
<dbReference type="GO" id="GO:0005737">
    <property type="term" value="C:cytoplasm"/>
    <property type="evidence" value="ECO:0007669"/>
    <property type="project" value="UniProtKB-SubCell"/>
</dbReference>
<dbReference type="SMART" id="SM01245">
    <property type="entry name" value="Jag_N"/>
    <property type="match status" value="1"/>
</dbReference>
<evidence type="ECO:0000313" key="9">
    <source>
        <dbReference type="EMBL" id="TGJ76885.1"/>
    </source>
</evidence>
<dbReference type="EMBL" id="SRMQ01000003">
    <property type="protein sequence ID" value="TGJ76885.1"/>
    <property type="molecule type" value="Genomic_DNA"/>
</dbReference>
<dbReference type="CDD" id="cd02414">
    <property type="entry name" value="KH-II_Jag"/>
    <property type="match status" value="1"/>
</dbReference>
<organism evidence="9 10">
    <name type="scientific">Caproiciproducens galactitolivorans</name>
    <dbReference type="NCBI Taxonomy" id="642589"/>
    <lineage>
        <taxon>Bacteria</taxon>
        <taxon>Bacillati</taxon>
        <taxon>Bacillota</taxon>
        <taxon>Clostridia</taxon>
        <taxon>Eubacteriales</taxon>
        <taxon>Acutalibacteraceae</taxon>
        <taxon>Caproiciproducens</taxon>
    </lineage>
</organism>
<dbReference type="Pfam" id="PF14804">
    <property type="entry name" value="Jag_N"/>
    <property type="match status" value="1"/>
</dbReference>
<keyword evidence="4 6" id="KW-0143">Chaperone</keyword>
<dbReference type="GO" id="GO:0071555">
    <property type="term" value="P:cell wall organization"/>
    <property type="evidence" value="ECO:0007669"/>
    <property type="project" value="UniProtKB-KW"/>
</dbReference>
<dbReference type="InterPro" id="IPR034079">
    <property type="entry name" value="R3H_KhpB"/>
</dbReference>
<dbReference type="SUPFAM" id="SSF82708">
    <property type="entry name" value="R3H domain"/>
    <property type="match status" value="1"/>
</dbReference>
<comment type="similarity">
    <text evidence="6">Belongs to the KhpB RNA-binding protein family.</text>
</comment>
<dbReference type="InterPro" id="IPR039247">
    <property type="entry name" value="KhpB"/>
</dbReference>
<dbReference type="Pfam" id="PF01424">
    <property type="entry name" value="R3H"/>
    <property type="match status" value="1"/>
</dbReference>
<dbReference type="InterPro" id="IPR036867">
    <property type="entry name" value="R3H_dom_sf"/>
</dbReference>